<evidence type="ECO:0000313" key="1">
    <source>
        <dbReference type="EMBL" id="CAB4874657.1"/>
    </source>
</evidence>
<sequence>MNGSRDFANSVLVHAVGRGVGDHQSRQIVPVLGNLGSKIVNVDITVVTARHDNDLHSGEDGGGRVSAVSTRRNEAGITVVVTTRQVVPANREEASEFTLATRVRLETDGVVAGQFGEPLFQLRDEEKVPADVRCGREGVDSSEFAPRDGFHFGCRVELHRARPERNHSAVEGEVLVCETLEEAHHRRFTVVRVEHGMSEDVVRTTKRFRNSRVRDRGNRVRCSLGGQPEDWVDEHIIATRQNSRRESGRQFVEADLNRVVVRNVEQKPGSVGGRRQRLRLARNSNLDGVEEVRVDHVMTSGFCPACESIRFFRHINRDLTKSGWSVIHGVHRSKNSE</sequence>
<protein>
    <submittedName>
        <fullName evidence="1">Unannotated protein</fullName>
    </submittedName>
</protein>
<reference evidence="1" key="1">
    <citation type="submission" date="2020-05" db="EMBL/GenBank/DDBJ databases">
        <authorList>
            <person name="Chiriac C."/>
            <person name="Salcher M."/>
            <person name="Ghai R."/>
            <person name="Kavagutti S V."/>
        </authorList>
    </citation>
    <scope>NUCLEOTIDE SEQUENCE</scope>
</reference>
<proteinExistence type="predicted"/>
<organism evidence="1">
    <name type="scientific">freshwater metagenome</name>
    <dbReference type="NCBI Taxonomy" id="449393"/>
    <lineage>
        <taxon>unclassified sequences</taxon>
        <taxon>metagenomes</taxon>
        <taxon>ecological metagenomes</taxon>
    </lineage>
</organism>
<accession>A0A6J7DVH1</accession>
<dbReference type="EMBL" id="CAFBLO010000104">
    <property type="protein sequence ID" value="CAB4874657.1"/>
    <property type="molecule type" value="Genomic_DNA"/>
</dbReference>
<gene>
    <name evidence="1" type="ORF">UFOPK3364_00943</name>
</gene>
<name>A0A6J7DVH1_9ZZZZ</name>
<dbReference type="AlphaFoldDB" id="A0A6J7DVH1"/>